<dbReference type="Gene3D" id="3.10.450.50">
    <property type="match status" value="1"/>
</dbReference>
<dbReference type="AlphaFoldDB" id="W9GYS7"/>
<gene>
    <name evidence="2" type="ORF">N825_09225</name>
</gene>
<protein>
    <submittedName>
        <fullName evidence="2">Carboxymethylenebutenolidase</fullName>
    </submittedName>
</protein>
<dbReference type="PANTHER" id="PTHR46623:SF6">
    <property type="entry name" value="ALPHA_BETA-HYDROLASES SUPERFAMILY PROTEIN"/>
    <property type="match status" value="1"/>
</dbReference>
<dbReference type="EMBL" id="AVFL01000023">
    <property type="protein sequence ID" value="EWY37751.1"/>
    <property type="molecule type" value="Genomic_DNA"/>
</dbReference>
<dbReference type="RefSeq" id="WP_037458241.1">
    <property type="nucleotide sequence ID" value="NZ_AVFL01000023.1"/>
</dbReference>
<dbReference type="SUPFAM" id="SSF53474">
    <property type="entry name" value="alpha/beta-Hydrolases"/>
    <property type="match status" value="1"/>
</dbReference>
<proteinExistence type="predicted"/>
<dbReference type="Gene3D" id="3.40.50.1820">
    <property type="entry name" value="alpha/beta hydrolase"/>
    <property type="match status" value="1"/>
</dbReference>
<dbReference type="GO" id="GO:0016787">
    <property type="term" value="F:hydrolase activity"/>
    <property type="evidence" value="ECO:0007669"/>
    <property type="project" value="InterPro"/>
</dbReference>
<sequence length="417" mass="45608">MSGGFIEIEAEGGERFRAYKAVPRSGGGPAIILLPEIFGINAHIRDVAEFYAEEGYVVLAPDVFWRVERDVELGYEGAEREKALDLLSRFDIDQGVRDIGSTVAAARALPEVTGPDGRKAVGVVGFCLGGRLAYLSAARLEVDAAVGYYGGGIDKLLDEAGGVSCPLTLHFGATDRISPPETIERIRAAFAGRPDVEVFAYPEAGHAFNRPGPHFNKPAALMAHSRSIAVFRKAMGPRYDLSALWDKHCEYEFGTRDVDATMSTMVAEPYVNHIPTMTGGYGYQQLHHFYLKHFVHGNPGDTKLIPISRTVGADRVVDEMLFCFTHDREIDWMIPGIPPTGKYVEIPLIAIINFRGDKLYNEHIYWDQASVLVQIGVLKPDGLPVAGVETARKLVDPALPSNALMARWTEPGGTDHG</sequence>
<dbReference type="InterPro" id="IPR029058">
    <property type="entry name" value="AB_hydrolase_fold"/>
</dbReference>
<feature type="domain" description="Dienelactone hydrolase" evidence="1">
    <location>
        <begin position="16"/>
        <end position="233"/>
    </location>
</feature>
<dbReference type="STRING" id="1385369.N825_09225"/>
<keyword evidence="3" id="KW-1185">Reference proteome</keyword>
<reference evidence="2 3" key="1">
    <citation type="submission" date="2013-08" db="EMBL/GenBank/DDBJ databases">
        <title>The genome sequence of Skermanella stibiiresistens.</title>
        <authorList>
            <person name="Zhu W."/>
            <person name="Wang G."/>
        </authorList>
    </citation>
    <scope>NUCLEOTIDE SEQUENCE [LARGE SCALE GENOMIC DNA]</scope>
    <source>
        <strain evidence="2 3">SB22</strain>
    </source>
</reference>
<evidence type="ECO:0000259" key="1">
    <source>
        <dbReference type="Pfam" id="PF01738"/>
    </source>
</evidence>
<accession>W9GYS7</accession>
<dbReference type="PANTHER" id="PTHR46623">
    <property type="entry name" value="CARBOXYMETHYLENEBUTENOLIDASE-RELATED"/>
    <property type="match status" value="1"/>
</dbReference>
<dbReference type="Proteomes" id="UP000019486">
    <property type="component" value="Unassembled WGS sequence"/>
</dbReference>
<name>W9GYS7_9PROT</name>
<evidence type="ECO:0000313" key="2">
    <source>
        <dbReference type="EMBL" id="EWY37751.1"/>
    </source>
</evidence>
<dbReference type="PATRIC" id="fig|1385369.3.peg.5151"/>
<evidence type="ECO:0000313" key="3">
    <source>
        <dbReference type="Proteomes" id="UP000019486"/>
    </source>
</evidence>
<dbReference type="InterPro" id="IPR051049">
    <property type="entry name" value="Dienelactone_hydrolase-like"/>
</dbReference>
<comment type="caution">
    <text evidence="2">The sequence shown here is derived from an EMBL/GenBank/DDBJ whole genome shotgun (WGS) entry which is preliminary data.</text>
</comment>
<organism evidence="2 3">
    <name type="scientific">Skermanella stibiiresistens SB22</name>
    <dbReference type="NCBI Taxonomy" id="1385369"/>
    <lineage>
        <taxon>Bacteria</taxon>
        <taxon>Pseudomonadati</taxon>
        <taxon>Pseudomonadota</taxon>
        <taxon>Alphaproteobacteria</taxon>
        <taxon>Rhodospirillales</taxon>
        <taxon>Azospirillaceae</taxon>
        <taxon>Skermanella</taxon>
    </lineage>
</organism>
<dbReference type="SUPFAM" id="SSF54427">
    <property type="entry name" value="NTF2-like"/>
    <property type="match status" value="1"/>
</dbReference>
<dbReference type="OrthoDB" id="9771666at2"/>
<dbReference type="InterPro" id="IPR032710">
    <property type="entry name" value="NTF2-like_dom_sf"/>
</dbReference>
<dbReference type="Pfam" id="PF01738">
    <property type="entry name" value="DLH"/>
    <property type="match status" value="1"/>
</dbReference>
<dbReference type="InterPro" id="IPR002925">
    <property type="entry name" value="Dienelactn_hydro"/>
</dbReference>